<dbReference type="GO" id="GO:0003690">
    <property type="term" value="F:double-stranded DNA binding"/>
    <property type="evidence" value="ECO:0007669"/>
    <property type="project" value="TreeGrafter"/>
</dbReference>
<dbReference type="InterPro" id="IPR046341">
    <property type="entry name" value="SET_dom_sf"/>
</dbReference>
<keyword evidence="8" id="KW-0137">Centromere</keyword>
<comment type="subcellular location">
    <subcellularLocation>
        <location evidence="1">Chromosome</location>
        <location evidence="1">Centromere</location>
    </subcellularLocation>
    <subcellularLocation>
        <location evidence="9">Nucleus</location>
    </subcellularLocation>
</comment>
<dbReference type="Proteomes" id="UP001168098">
    <property type="component" value="Unassembled WGS sequence"/>
</dbReference>
<keyword evidence="2" id="KW-0158">Chromosome</keyword>
<feature type="domain" description="Post-SET" evidence="12">
    <location>
        <begin position="879"/>
        <end position="895"/>
    </location>
</feature>
<keyword evidence="3" id="KW-0489">Methyltransferase</keyword>
<evidence type="ECO:0000259" key="10">
    <source>
        <dbReference type="PROSITE" id="PS50280"/>
    </source>
</evidence>
<dbReference type="GO" id="GO:0000775">
    <property type="term" value="C:chromosome, centromeric region"/>
    <property type="evidence" value="ECO:0007669"/>
    <property type="project" value="UniProtKB-SubCell"/>
</dbReference>
<accession>A0AA39DC69</accession>
<evidence type="ECO:0000256" key="4">
    <source>
        <dbReference type="ARBA" id="ARBA00022679"/>
    </source>
</evidence>
<evidence type="ECO:0000313" key="15">
    <source>
        <dbReference type="Proteomes" id="UP001168098"/>
    </source>
</evidence>
<dbReference type="PROSITE" id="PS51575">
    <property type="entry name" value="SAM_MT43_SUVAR39_2"/>
    <property type="match status" value="1"/>
</dbReference>
<keyword evidence="4" id="KW-0808">Transferase</keyword>
<dbReference type="PROSITE" id="PS50867">
    <property type="entry name" value="PRE_SET"/>
    <property type="match status" value="1"/>
</dbReference>
<dbReference type="GO" id="GO:0042054">
    <property type="term" value="F:histone methyltransferase activity"/>
    <property type="evidence" value="ECO:0007669"/>
    <property type="project" value="InterPro"/>
</dbReference>
<dbReference type="InterPro" id="IPR001214">
    <property type="entry name" value="SET_dom"/>
</dbReference>
<dbReference type="InterPro" id="IPR025794">
    <property type="entry name" value="H3-K9-MeTrfase_plant"/>
</dbReference>
<evidence type="ECO:0000259" key="12">
    <source>
        <dbReference type="PROSITE" id="PS50868"/>
    </source>
</evidence>
<evidence type="ECO:0000256" key="7">
    <source>
        <dbReference type="ARBA" id="ARBA00023242"/>
    </source>
</evidence>
<feature type="domain" description="YDG" evidence="13">
    <location>
        <begin position="423"/>
        <end position="566"/>
    </location>
</feature>
<comment type="caution">
    <text evidence="14">The sequence shown here is derived from an EMBL/GenBank/DDBJ whole genome shotgun (WGS) entry which is preliminary data.</text>
</comment>
<dbReference type="Pfam" id="PF02182">
    <property type="entry name" value="SAD_SRA"/>
    <property type="match status" value="1"/>
</dbReference>
<keyword evidence="15" id="KW-1185">Reference proteome</keyword>
<evidence type="ECO:0000259" key="13">
    <source>
        <dbReference type="PROSITE" id="PS51015"/>
    </source>
</evidence>
<dbReference type="InterPro" id="IPR003616">
    <property type="entry name" value="Post-SET_dom"/>
</dbReference>
<dbReference type="SUPFAM" id="SSF88697">
    <property type="entry name" value="PUA domain-like"/>
    <property type="match status" value="1"/>
</dbReference>
<dbReference type="GO" id="GO:0032259">
    <property type="term" value="P:methylation"/>
    <property type="evidence" value="ECO:0007669"/>
    <property type="project" value="UniProtKB-KW"/>
</dbReference>
<dbReference type="PANTHER" id="PTHR45660:SF46">
    <property type="entry name" value="HISTONE-LYSINE N-METHYLTRANSFERASE, H3 LYSINE-9 SPECIFIC SUVH6"/>
    <property type="match status" value="1"/>
</dbReference>
<dbReference type="InterPro" id="IPR051357">
    <property type="entry name" value="H3K9_HMTase_SUVAR3-9"/>
</dbReference>
<dbReference type="EMBL" id="JARBHA010000016">
    <property type="protein sequence ID" value="KAJ9678716.1"/>
    <property type="molecule type" value="Genomic_DNA"/>
</dbReference>
<dbReference type="Pfam" id="PF00856">
    <property type="entry name" value="SET"/>
    <property type="match status" value="1"/>
</dbReference>
<evidence type="ECO:0000313" key="14">
    <source>
        <dbReference type="EMBL" id="KAJ9678716.1"/>
    </source>
</evidence>
<dbReference type="SMART" id="SM00468">
    <property type="entry name" value="PreSET"/>
    <property type="match status" value="1"/>
</dbReference>
<dbReference type="PROSITE" id="PS51015">
    <property type="entry name" value="YDG"/>
    <property type="match status" value="1"/>
</dbReference>
<dbReference type="AlphaFoldDB" id="A0AA39DC69"/>
<dbReference type="PROSITE" id="PS50280">
    <property type="entry name" value="SET"/>
    <property type="match status" value="1"/>
</dbReference>
<evidence type="ECO:0000256" key="1">
    <source>
        <dbReference type="ARBA" id="ARBA00004584"/>
    </source>
</evidence>
<dbReference type="Gene3D" id="2.170.270.10">
    <property type="entry name" value="SET domain"/>
    <property type="match status" value="1"/>
</dbReference>
<dbReference type="Gene3D" id="2.30.280.10">
    <property type="entry name" value="SRA-YDG"/>
    <property type="match status" value="1"/>
</dbReference>
<dbReference type="Pfam" id="PF05033">
    <property type="entry name" value="Pre-SET"/>
    <property type="match status" value="1"/>
</dbReference>
<dbReference type="SMART" id="SM00466">
    <property type="entry name" value="SRA"/>
    <property type="match status" value="1"/>
</dbReference>
<dbReference type="SUPFAM" id="SSF82199">
    <property type="entry name" value="SET domain"/>
    <property type="match status" value="1"/>
</dbReference>
<evidence type="ECO:0000256" key="6">
    <source>
        <dbReference type="ARBA" id="ARBA00022853"/>
    </source>
</evidence>
<keyword evidence="7 9" id="KW-0539">Nucleus</keyword>
<keyword evidence="5" id="KW-0949">S-adenosyl-L-methionine</keyword>
<evidence type="ECO:0000256" key="5">
    <source>
        <dbReference type="ARBA" id="ARBA00022691"/>
    </source>
</evidence>
<dbReference type="PANTHER" id="PTHR45660">
    <property type="entry name" value="HISTONE-LYSINE N-METHYLTRANSFERASE SETMAR"/>
    <property type="match status" value="1"/>
</dbReference>
<name>A0AA39DC69_VITRO</name>
<dbReference type="InterPro" id="IPR003105">
    <property type="entry name" value="SRA_YDG"/>
</dbReference>
<dbReference type="GO" id="GO:0008270">
    <property type="term" value="F:zinc ion binding"/>
    <property type="evidence" value="ECO:0007669"/>
    <property type="project" value="InterPro"/>
</dbReference>
<protein>
    <submittedName>
        <fullName evidence="14">Uncharacterized protein</fullName>
    </submittedName>
</protein>
<organism evidence="14 15">
    <name type="scientific">Vitis rotundifolia</name>
    <name type="common">Muscadine grape</name>
    <dbReference type="NCBI Taxonomy" id="103349"/>
    <lineage>
        <taxon>Eukaryota</taxon>
        <taxon>Viridiplantae</taxon>
        <taxon>Streptophyta</taxon>
        <taxon>Embryophyta</taxon>
        <taxon>Tracheophyta</taxon>
        <taxon>Spermatophyta</taxon>
        <taxon>Magnoliopsida</taxon>
        <taxon>eudicotyledons</taxon>
        <taxon>Gunneridae</taxon>
        <taxon>Pentapetalae</taxon>
        <taxon>rosids</taxon>
        <taxon>Vitales</taxon>
        <taxon>Vitaceae</taxon>
        <taxon>Viteae</taxon>
        <taxon>Vitis</taxon>
    </lineage>
</organism>
<feature type="domain" description="SET" evidence="10">
    <location>
        <begin position="722"/>
        <end position="865"/>
    </location>
</feature>
<evidence type="ECO:0000256" key="2">
    <source>
        <dbReference type="ARBA" id="ARBA00022454"/>
    </source>
</evidence>
<dbReference type="GO" id="GO:0005634">
    <property type="term" value="C:nucleus"/>
    <property type="evidence" value="ECO:0007669"/>
    <property type="project" value="UniProtKB-SubCell"/>
</dbReference>
<dbReference type="InterPro" id="IPR015947">
    <property type="entry name" value="PUA-like_sf"/>
</dbReference>
<evidence type="ECO:0000256" key="3">
    <source>
        <dbReference type="ARBA" id="ARBA00022603"/>
    </source>
</evidence>
<dbReference type="InterPro" id="IPR036987">
    <property type="entry name" value="SRA-YDG_sf"/>
</dbReference>
<dbReference type="InterPro" id="IPR007728">
    <property type="entry name" value="Pre-SET_dom"/>
</dbReference>
<sequence>MVLSIPGTSTLKPPKKRPFENHVHHQYQSFPPNFKRPRVDAVRDWPRLCGKFTPPTDSNVIGDNIAFGTAGNLQALVANGIQGSPSTIDAEVTRDKVPRSYPPRKVLKNYPVVRDFPAGFKSASSSTNKISASERFNAEPRPLEIIETCPKSLGREIKGGSAFNGALERSSYEESNEVKRKIGGEVSETSGAVGEWVGDAKEVCILLGQEIQVGDSFQSALERSSCKETGNEIQNNFGGDVAETYKVEVKYGVDAKKICTSLGQGKQGGGTCNRALKRSPWEATINEFWDKFGDVGETYGLLVRQDGDTKEIGMHPQLEGNLLQLDPWCQTFGNKADRGKSVLRSTGKEVEICSKDQSSMDHQTIVNNSRVQGALNLFQELLEKLTHEASLTVKKGIISKLPVEAAMTLKRQQKWVNTTKRLGHVPGIEVGDTFRYRVELCIIGLHGHFQNGIDYMEKDGKILAISIVDSGRYANDKESSDILIYSGQGGNPMVGHKQAEDQKLERGNLALKNSMDAKTPVRVTRGFQATKVTSQGYTYDGLYFVDKYWQEIGQFGTLIFKYQLKRIRGQPKCNLREFNESKKSKVRWKTTFNDISRGRELNKSKKSKVRMKTILNDISQGKEERPIRVVNTIDDEKPQPFSYIARMVYLESSNWAIPSGCDCTDGCLDSVKCACVLKNGGEIPFNCSGAIIEAKPWIYECGPLCKCPPSCNNRVSQNGIRFPLEVFKTKSTGWGVRSRNYIPSGSFICEYAGELIQDKEAEQRAGNDEYLFDLGGGMNCLESQLNSFEAMDDLQSSSDKAKDYGAFAIDAAKFANVGRFFNHSCSPNLYAQNVLYDHDDKRMPHIMLFATKNIPPMRELTYDYNYMVGQVRDINGKIKKKRCYCGSRECTGRMY</sequence>
<evidence type="ECO:0000256" key="8">
    <source>
        <dbReference type="ARBA" id="ARBA00023328"/>
    </source>
</evidence>
<reference evidence="14 15" key="1">
    <citation type="journal article" date="2023" name="BMC Biotechnol.">
        <title>Vitis rotundifolia cv Carlos genome sequencing.</title>
        <authorList>
            <person name="Huff M."/>
            <person name="Hulse-Kemp A."/>
            <person name="Scheffler B."/>
            <person name="Youngblood R."/>
            <person name="Simpson S."/>
            <person name="Babiker E."/>
            <person name="Staton M."/>
        </authorList>
    </citation>
    <scope>NUCLEOTIDE SEQUENCE [LARGE SCALE GENOMIC DNA]</scope>
    <source>
        <tissue evidence="14">Leaf</tissue>
    </source>
</reference>
<evidence type="ECO:0000256" key="9">
    <source>
        <dbReference type="PROSITE-ProRule" id="PRU00358"/>
    </source>
</evidence>
<keyword evidence="6" id="KW-0156">Chromatin regulator</keyword>
<dbReference type="PROSITE" id="PS50868">
    <property type="entry name" value="POST_SET"/>
    <property type="match status" value="1"/>
</dbReference>
<feature type="domain" description="Pre-SET" evidence="11">
    <location>
        <begin position="659"/>
        <end position="719"/>
    </location>
</feature>
<gene>
    <name evidence="14" type="ORF">PVL29_020795</name>
</gene>
<evidence type="ECO:0000259" key="11">
    <source>
        <dbReference type="PROSITE" id="PS50867"/>
    </source>
</evidence>
<dbReference type="SMART" id="SM00317">
    <property type="entry name" value="SET"/>
    <property type="match status" value="1"/>
</dbReference>
<proteinExistence type="predicted"/>